<name>A0ABW0LRT6_9BACL</name>
<keyword evidence="2" id="KW-0378">Hydrolase</keyword>
<dbReference type="CDD" id="cd00085">
    <property type="entry name" value="HNHc"/>
    <property type="match status" value="1"/>
</dbReference>
<dbReference type="Proteomes" id="UP001596105">
    <property type="component" value="Unassembled WGS sequence"/>
</dbReference>
<reference evidence="3" key="1">
    <citation type="journal article" date="2019" name="Int. J. Syst. Evol. Microbiol.">
        <title>The Global Catalogue of Microorganisms (GCM) 10K type strain sequencing project: providing services to taxonomists for standard genome sequencing and annotation.</title>
        <authorList>
            <consortium name="The Broad Institute Genomics Platform"/>
            <consortium name="The Broad Institute Genome Sequencing Center for Infectious Disease"/>
            <person name="Wu L."/>
            <person name="Ma J."/>
        </authorList>
    </citation>
    <scope>NUCLEOTIDE SEQUENCE [LARGE SCALE GENOMIC DNA]</scope>
    <source>
        <strain evidence="3">CCUG 57113</strain>
    </source>
</reference>
<evidence type="ECO:0000259" key="1">
    <source>
        <dbReference type="Pfam" id="PF01844"/>
    </source>
</evidence>
<comment type="caution">
    <text evidence="2">The sequence shown here is derived from an EMBL/GenBank/DDBJ whole genome shotgun (WGS) entry which is preliminary data.</text>
</comment>
<dbReference type="InterPro" id="IPR003615">
    <property type="entry name" value="HNH_nuc"/>
</dbReference>
<dbReference type="Gene3D" id="1.10.30.50">
    <property type="match status" value="1"/>
</dbReference>
<protein>
    <submittedName>
        <fullName evidence="2">HNH endonuclease</fullName>
    </submittedName>
</protein>
<accession>A0ABW0LRT6</accession>
<dbReference type="InterPro" id="IPR002711">
    <property type="entry name" value="HNH"/>
</dbReference>
<sequence length="200" mass="23460">MTNNIPFRESHPSRTCTTQYTDHKRFKPHLRVDFNQRCGYCHANDIYLGGATVFHVDHFAPQKKFPDLRLNYSNLVYSCPYCNRSKSDDWPSTDATQNIANDKGYIDPCGEEYVNNFCRDPQGNIVPLSPVGIYMHKRLRFGLRRHQILWIIHQIRVTMNELHSELEKKPADYALLTQLASLNKEYLQYWDYITDNKANA</sequence>
<keyword evidence="2" id="KW-0540">Nuclease</keyword>
<evidence type="ECO:0000313" key="2">
    <source>
        <dbReference type="EMBL" id="MFC5468469.1"/>
    </source>
</evidence>
<feature type="domain" description="HNH" evidence="1">
    <location>
        <begin position="38"/>
        <end position="88"/>
    </location>
</feature>
<dbReference type="Pfam" id="PF01844">
    <property type="entry name" value="HNH"/>
    <property type="match status" value="1"/>
</dbReference>
<proteinExistence type="predicted"/>
<gene>
    <name evidence="2" type="ORF">ACFPPD_07035</name>
</gene>
<dbReference type="RefSeq" id="WP_209748774.1">
    <property type="nucleotide sequence ID" value="NZ_JBHSMH010000012.1"/>
</dbReference>
<dbReference type="EMBL" id="JBHSMH010000012">
    <property type="protein sequence ID" value="MFC5468469.1"/>
    <property type="molecule type" value="Genomic_DNA"/>
</dbReference>
<organism evidence="2 3">
    <name type="scientific">Cohnella suwonensis</name>
    <dbReference type="NCBI Taxonomy" id="696072"/>
    <lineage>
        <taxon>Bacteria</taxon>
        <taxon>Bacillati</taxon>
        <taxon>Bacillota</taxon>
        <taxon>Bacilli</taxon>
        <taxon>Bacillales</taxon>
        <taxon>Paenibacillaceae</taxon>
        <taxon>Cohnella</taxon>
    </lineage>
</organism>
<keyword evidence="2" id="KW-0255">Endonuclease</keyword>
<keyword evidence="3" id="KW-1185">Reference proteome</keyword>
<evidence type="ECO:0000313" key="3">
    <source>
        <dbReference type="Proteomes" id="UP001596105"/>
    </source>
</evidence>
<dbReference type="GO" id="GO:0004519">
    <property type="term" value="F:endonuclease activity"/>
    <property type="evidence" value="ECO:0007669"/>
    <property type="project" value="UniProtKB-KW"/>
</dbReference>